<dbReference type="InterPro" id="IPR000157">
    <property type="entry name" value="TIR_dom"/>
</dbReference>
<sequence length="1271" mass="144141">MKFHSTHGTSVTLSGNKTQAYRADGIFCNGMTFGDQQVKVNQKVCVELSTSTSWSGALGIGLTTNNPSKINQSELPRFAFRNLVEKDGYWIRAVAEKWIKEKSKLIVYLSSSGALQLFIDGDYKGAWVTNIPTDKQLWLVVDIYGNTTGAKLVKPDEAPKEILARGPDAVMAYDEACTSGTKVIYRSRLMLVGQDRVGKTSLKKSLIGLEHNTKEEATDGIDLSFSCSFNLSQKSEWKSAISGNQINLELQNRNQSDSIGEYDSIEEEYNHGLAENIMKEMAKQKTTNRSKVSSRDSLRILSLGRKNDKEKQNIRNTPSSNSDHPILNETINDVPERVIELLQEMLDQQEACLPSGKNHKNGKDSKVGTPEEPVAKKEAVQKVTLNIWDFAGQSAYYTAHQVFLTFRAVYIIVFNLCLDLNDASSTSQDGNEMSTLDYMDYWLKTIHAQISDNTRSQVDNTRLSPPVFIVGTHRNSLASDQEIQEMMVEEKFSMIQEFLADKPYTQHIITPFIAVENNLDTGIDDQIDFLKQKIQEVAGDESYMGETIPLKWLKFEQEVLKLVEQGTSYASFDQVMEVANTIGIITKREFETMLEFFHDLGVILYYGGSGSLDSLLCNTIILKPQWLVDMFKRIVTAKPPNDKWSLSKDKWKTLNEKGKLDESLIDSLWKDVIDDKPLLLGLMEKFDIICECLTIESEVGCTGKTKSRLFYIPSRLVNGPHHSPDQTLYKPHPNHAVFSFNFNKYLPEGLYHRLITRTIRWCQDSTGKEPHSMTKDAVRFYLDPEHDFVLELLPRKLYSIKVVLIRVTDLNELPDSEPEDEESEEKVYVPNISVCAKLRNYLESTLFELKEIWLKRMIYSTCVQCPCDKSCSLHGNQKCQDVNCLHFLNLDECLTSKVVCCDYRRVKTNNIQNFFPQPLPLGLQGNILPQIDIEKGNIEKYNNQLPVWIKGAAKLLSSGDENQDWIALSKLMGYKEEQRDNLMDNINPALALLADWIHAGGNTGLAVDMLISYLEKINRDDVIDVINTGRADSIQEPPQVFISYQWDIQDEVSLLRDKLEKSGFSCWMDIGQMGGGDQLSTKIDAGVRQCKIFLSCLTPKYIISHHCNRELSLADLLKKPVIPIMFESVSWPPPGGMSLIFSQLVYIQMKGVGGHGGTGIHADLNDKYREIIHKVMMFAQPDLNKYFENEQPVIYSPDEEEDTQSRYSRDSHERLLQDIAERFSARNLNLTRAYLPPVIPQPVENALDNDIRVQQQSQQVHVSKCSVCAIL</sequence>
<dbReference type="SMART" id="SM00588">
    <property type="entry name" value="NEUZ"/>
    <property type="match status" value="1"/>
</dbReference>
<dbReference type="GO" id="GO:0007165">
    <property type="term" value="P:signal transduction"/>
    <property type="evidence" value="ECO:0007669"/>
    <property type="project" value="InterPro"/>
</dbReference>
<dbReference type="PROSITE" id="PS50104">
    <property type="entry name" value="TIR"/>
    <property type="match status" value="1"/>
</dbReference>
<dbReference type="InterPro" id="IPR020859">
    <property type="entry name" value="ROC"/>
</dbReference>
<feature type="domain" description="TIR" evidence="14">
    <location>
        <begin position="1036"/>
        <end position="1149"/>
    </location>
</feature>
<keyword evidence="6" id="KW-0863">Zinc-finger</keyword>
<dbReference type="Gene3D" id="3.30.70.1390">
    <property type="entry name" value="ROC domain from the Parkinson's disease-associated leucine-rich repeat kinase 2"/>
    <property type="match status" value="2"/>
</dbReference>
<reference evidence="17" key="1">
    <citation type="submission" date="2018-11" db="EMBL/GenBank/DDBJ databases">
        <authorList>
            <person name="Alioto T."/>
            <person name="Alioto T."/>
        </authorList>
    </citation>
    <scope>NUCLEOTIDE SEQUENCE</scope>
</reference>
<evidence type="ECO:0000256" key="12">
    <source>
        <dbReference type="SAM" id="MobiDB-lite"/>
    </source>
</evidence>
<comment type="catalytic activity">
    <reaction evidence="11">
        <text>L-seryl-[protein] + ATP = O-phospho-L-seryl-[protein] + ADP + H(+)</text>
        <dbReference type="Rhea" id="RHEA:17989"/>
        <dbReference type="Rhea" id="RHEA-COMP:9863"/>
        <dbReference type="Rhea" id="RHEA-COMP:11604"/>
        <dbReference type="ChEBI" id="CHEBI:15378"/>
        <dbReference type="ChEBI" id="CHEBI:29999"/>
        <dbReference type="ChEBI" id="CHEBI:30616"/>
        <dbReference type="ChEBI" id="CHEBI:83421"/>
        <dbReference type="ChEBI" id="CHEBI:456216"/>
        <dbReference type="EC" id="2.7.11.1"/>
    </reaction>
</comment>
<dbReference type="PROSITE" id="PS51065">
    <property type="entry name" value="NHR"/>
    <property type="match status" value="1"/>
</dbReference>
<feature type="compositionally biased region" description="Polar residues" evidence="12">
    <location>
        <begin position="314"/>
        <end position="323"/>
    </location>
</feature>
<evidence type="ECO:0000256" key="1">
    <source>
        <dbReference type="ARBA" id="ARBA00012513"/>
    </source>
</evidence>
<dbReference type="OrthoDB" id="6078042at2759"/>
<dbReference type="Gene3D" id="2.60.120.920">
    <property type="match status" value="1"/>
</dbReference>
<keyword evidence="5" id="KW-0547">Nucleotide-binding</keyword>
<comment type="caution">
    <text evidence="17">The sequence shown here is derived from an EMBL/GenBank/DDBJ whole genome shotgun (WGS) entry which is preliminary data.</text>
</comment>
<evidence type="ECO:0000256" key="9">
    <source>
        <dbReference type="ARBA" id="ARBA00022840"/>
    </source>
</evidence>
<evidence type="ECO:0000256" key="10">
    <source>
        <dbReference type="ARBA" id="ARBA00047899"/>
    </source>
</evidence>
<dbReference type="Pfam" id="PF13676">
    <property type="entry name" value="TIR_2"/>
    <property type="match status" value="1"/>
</dbReference>
<dbReference type="PANTHER" id="PTHR47508">
    <property type="entry name" value="SAM DOMAIN-CONTAINING PROTEIN-RELATED"/>
    <property type="match status" value="1"/>
</dbReference>
<feature type="domain" description="Death" evidence="13">
    <location>
        <begin position="964"/>
        <end position="1030"/>
    </location>
</feature>
<evidence type="ECO:0000259" key="15">
    <source>
        <dbReference type="PROSITE" id="PS51065"/>
    </source>
</evidence>
<dbReference type="GO" id="GO:0008270">
    <property type="term" value="F:zinc ion binding"/>
    <property type="evidence" value="ECO:0007669"/>
    <property type="project" value="UniProtKB-KW"/>
</dbReference>
<dbReference type="PANTHER" id="PTHR47508:SF4">
    <property type="match status" value="1"/>
</dbReference>
<dbReference type="GO" id="GO:0005524">
    <property type="term" value="F:ATP binding"/>
    <property type="evidence" value="ECO:0007669"/>
    <property type="project" value="UniProtKB-KW"/>
</dbReference>
<evidence type="ECO:0000256" key="5">
    <source>
        <dbReference type="ARBA" id="ARBA00022741"/>
    </source>
</evidence>
<dbReference type="Proteomes" id="UP000596742">
    <property type="component" value="Unassembled WGS sequence"/>
</dbReference>
<feature type="region of interest" description="Disordered" evidence="12">
    <location>
        <begin position="282"/>
        <end position="328"/>
    </location>
</feature>
<dbReference type="SUPFAM" id="SSF47986">
    <property type="entry name" value="DEATH domain"/>
    <property type="match status" value="1"/>
</dbReference>
<dbReference type="InterPro" id="IPR036388">
    <property type="entry name" value="WH-like_DNA-bd_sf"/>
</dbReference>
<dbReference type="Pfam" id="PF00531">
    <property type="entry name" value="Death"/>
    <property type="match status" value="1"/>
</dbReference>
<evidence type="ECO:0000256" key="4">
    <source>
        <dbReference type="ARBA" id="ARBA00022737"/>
    </source>
</evidence>
<dbReference type="Gene3D" id="1.10.10.10">
    <property type="entry name" value="Winged helix-like DNA-binding domain superfamily/Winged helix DNA-binding domain"/>
    <property type="match status" value="1"/>
</dbReference>
<keyword evidence="3" id="KW-0479">Metal-binding</keyword>
<evidence type="ECO:0000256" key="2">
    <source>
        <dbReference type="ARBA" id="ARBA00022679"/>
    </source>
</evidence>
<dbReference type="FunFam" id="2.60.120.920:FF:000005">
    <property type="entry name" value="Putative E3 ubiquitin-protein ligase NEURL1B"/>
    <property type="match status" value="1"/>
</dbReference>
<dbReference type="Gene3D" id="3.40.50.10140">
    <property type="entry name" value="Toll/interleukin-1 receptor homology (TIR) domain"/>
    <property type="match status" value="1"/>
</dbReference>
<dbReference type="GO" id="GO:0016301">
    <property type="term" value="F:kinase activity"/>
    <property type="evidence" value="ECO:0007669"/>
    <property type="project" value="UniProtKB-KW"/>
</dbReference>
<dbReference type="InterPro" id="IPR011029">
    <property type="entry name" value="DEATH-like_dom_sf"/>
</dbReference>
<dbReference type="AlphaFoldDB" id="A0A8B6F5I8"/>
<accession>A0A8B6F5I8</accession>
<proteinExistence type="predicted"/>
<dbReference type="PROSITE" id="PS51424">
    <property type="entry name" value="ROC"/>
    <property type="match status" value="1"/>
</dbReference>
<protein>
    <recommendedName>
        <fullName evidence="1">non-specific serine/threonine protein kinase</fullName>
        <ecNumber evidence="1">2.7.11.1</ecNumber>
    </recommendedName>
</protein>
<feature type="domain" description="NHR" evidence="15">
    <location>
        <begin position="1"/>
        <end position="155"/>
    </location>
</feature>
<evidence type="ECO:0000256" key="6">
    <source>
        <dbReference type="ARBA" id="ARBA00022771"/>
    </source>
</evidence>
<dbReference type="Pfam" id="PF07177">
    <property type="entry name" value="Neuralized"/>
    <property type="match status" value="1"/>
</dbReference>
<dbReference type="InterPro" id="IPR006573">
    <property type="entry name" value="NHR_dom"/>
</dbReference>
<dbReference type="InterPro" id="IPR043136">
    <property type="entry name" value="B30.2/SPRY_sf"/>
</dbReference>
<keyword evidence="18" id="KW-1185">Reference proteome</keyword>
<evidence type="ECO:0000256" key="8">
    <source>
        <dbReference type="ARBA" id="ARBA00022833"/>
    </source>
</evidence>
<dbReference type="InterPro" id="IPR035897">
    <property type="entry name" value="Toll_tir_struct_dom_sf"/>
</dbReference>
<evidence type="ECO:0000259" key="13">
    <source>
        <dbReference type="PROSITE" id="PS50017"/>
    </source>
</evidence>
<evidence type="ECO:0000256" key="3">
    <source>
        <dbReference type="ARBA" id="ARBA00022723"/>
    </source>
</evidence>
<evidence type="ECO:0000259" key="14">
    <source>
        <dbReference type="PROSITE" id="PS50104"/>
    </source>
</evidence>
<dbReference type="Pfam" id="PF16095">
    <property type="entry name" value="COR-A"/>
    <property type="match status" value="1"/>
</dbReference>
<dbReference type="Gene3D" id="1.10.533.10">
    <property type="entry name" value="Death Domain, Fas"/>
    <property type="match status" value="1"/>
</dbReference>
<keyword evidence="4" id="KW-0677">Repeat</keyword>
<evidence type="ECO:0000256" key="7">
    <source>
        <dbReference type="ARBA" id="ARBA00022777"/>
    </source>
</evidence>
<organism evidence="17 18">
    <name type="scientific">Mytilus galloprovincialis</name>
    <name type="common">Mediterranean mussel</name>
    <dbReference type="NCBI Taxonomy" id="29158"/>
    <lineage>
        <taxon>Eukaryota</taxon>
        <taxon>Metazoa</taxon>
        <taxon>Spiralia</taxon>
        <taxon>Lophotrochozoa</taxon>
        <taxon>Mollusca</taxon>
        <taxon>Bivalvia</taxon>
        <taxon>Autobranchia</taxon>
        <taxon>Pteriomorphia</taxon>
        <taxon>Mytilida</taxon>
        <taxon>Mytiloidea</taxon>
        <taxon>Mytilidae</taxon>
        <taxon>Mytilinae</taxon>
        <taxon>Mytilus</taxon>
    </lineage>
</organism>
<dbReference type="EC" id="2.7.11.1" evidence="1"/>
<keyword evidence="8" id="KW-0862">Zinc</keyword>
<keyword evidence="7" id="KW-0418">Kinase</keyword>
<dbReference type="SUPFAM" id="SSF52200">
    <property type="entry name" value="Toll/Interleukin receptor TIR domain"/>
    <property type="match status" value="1"/>
</dbReference>
<dbReference type="PROSITE" id="PS50017">
    <property type="entry name" value="DEATH_DOMAIN"/>
    <property type="match status" value="1"/>
</dbReference>
<dbReference type="EMBL" id="UYJE01006198">
    <property type="protein sequence ID" value="VDI43876.1"/>
    <property type="molecule type" value="Genomic_DNA"/>
</dbReference>
<dbReference type="Gene3D" id="3.40.50.300">
    <property type="entry name" value="P-loop containing nucleotide triphosphate hydrolases"/>
    <property type="match status" value="1"/>
</dbReference>
<dbReference type="InterPro" id="IPR032171">
    <property type="entry name" value="COR-A"/>
</dbReference>
<dbReference type="InterPro" id="IPR000488">
    <property type="entry name" value="Death_dom"/>
</dbReference>
<gene>
    <name evidence="17" type="ORF">MGAL_10B040981</name>
</gene>
<keyword evidence="2" id="KW-0808">Transferase</keyword>
<name>A0A8B6F5I8_MYTGA</name>
<evidence type="ECO:0000259" key="16">
    <source>
        <dbReference type="PROSITE" id="PS51424"/>
    </source>
</evidence>
<evidence type="ECO:0000256" key="11">
    <source>
        <dbReference type="ARBA" id="ARBA00048679"/>
    </source>
</evidence>
<evidence type="ECO:0000313" key="18">
    <source>
        <dbReference type="Proteomes" id="UP000596742"/>
    </source>
</evidence>
<dbReference type="SUPFAM" id="SSF52540">
    <property type="entry name" value="P-loop containing nucleoside triphosphate hydrolases"/>
    <property type="match status" value="1"/>
</dbReference>
<dbReference type="Pfam" id="PF08477">
    <property type="entry name" value="Roc"/>
    <property type="match status" value="1"/>
</dbReference>
<dbReference type="InterPro" id="IPR027417">
    <property type="entry name" value="P-loop_NTPase"/>
</dbReference>
<keyword evidence="9" id="KW-0067">ATP-binding</keyword>
<feature type="domain" description="Roc" evidence="16">
    <location>
        <begin position="180"/>
        <end position="537"/>
    </location>
</feature>
<evidence type="ECO:0000313" key="17">
    <source>
        <dbReference type="EMBL" id="VDI43876.1"/>
    </source>
</evidence>
<comment type="catalytic activity">
    <reaction evidence="10">
        <text>L-threonyl-[protein] + ATP = O-phospho-L-threonyl-[protein] + ADP + H(+)</text>
        <dbReference type="Rhea" id="RHEA:46608"/>
        <dbReference type="Rhea" id="RHEA-COMP:11060"/>
        <dbReference type="Rhea" id="RHEA-COMP:11605"/>
        <dbReference type="ChEBI" id="CHEBI:15378"/>
        <dbReference type="ChEBI" id="CHEBI:30013"/>
        <dbReference type="ChEBI" id="CHEBI:30616"/>
        <dbReference type="ChEBI" id="CHEBI:61977"/>
        <dbReference type="ChEBI" id="CHEBI:456216"/>
        <dbReference type="EC" id="2.7.11.1"/>
    </reaction>
</comment>